<organism evidence="8 9">
    <name type="scientific">Bdellovibrio bacteriovorus str. Tiberius</name>
    <dbReference type="NCBI Taxonomy" id="1069642"/>
    <lineage>
        <taxon>Bacteria</taxon>
        <taxon>Pseudomonadati</taxon>
        <taxon>Bdellovibrionota</taxon>
        <taxon>Bdellovibrionia</taxon>
        <taxon>Bdellovibrionales</taxon>
        <taxon>Pseudobdellovibrionaceae</taxon>
        <taxon>Bdellovibrio</taxon>
    </lineage>
</organism>
<dbReference type="RefSeq" id="WP_015090304.1">
    <property type="nucleotide sequence ID" value="NC_019567.1"/>
</dbReference>
<proteinExistence type="predicted"/>
<evidence type="ECO:0000256" key="1">
    <source>
        <dbReference type="ARBA" id="ARBA00004533"/>
    </source>
</evidence>
<feature type="transmembrane region" description="Helical" evidence="7">
    <location>
        <begin position="100"/>
        <end position="119"/>
    </location>
</feature>
<dbReference type="PATRIC" id="fig|1069642.3.peg.1125"/>
<keyword evidence="4 7" id="KW-0812">Transmembrane</keyword>
<dbReference type="OrthoDB" id="5293308at2"/>
<evidence type="ECO:0000256" key="3">
    <source>
        <dbReference type="ARBA" id="ARBA00022519"/>
    </source>
</evidence>
<evidence type="ECO:0000313" key="8">
    <source>
        <dbReference type="EMBL" id="AFY00838.1"/>
    </source>
</evidence>
<accession>K7YT81</accession>
<dbReference type="STRING" id="1069642.Bdt_1138"/>
<protein>
    <submittedName>
        <fullName evidence="8">Paraquat-inducible protein A</fullName>
    </submittedName>
</protein>
<feature type="transmembrane region" description="Helical" evidence="7">
    <location>
        <begin position="12"/>
        <end position="35"/>
    </location>
</feature>
<evidence type="ECO:0000256" key="6">
    <source>
        <dbReference type="ARBA" id="ARBA00023136"/>
    </source>
</evidence>
<keyword evidence="3" id="KW-0997">Cell inner membrane</keyword>
<dbReference type="InterPro" id="IPR051800">
    <property type="entry name" value="PqiA-PqiB_transport"/>
</dbReference>
<sequence>MNTQSQQLTLAFSITALVLYIPANLLPFMSIELYGRRNTATIWDGIVSLAEAGSWPIAIIVFLASILIPLLKLVILFYLSLGAADANPQLQDRLYRIVEAIGRWSMLDIFLLAIMIAILKLGKWATVEPKPGALLFALVVIFTMLASAYFERPACEDKERHGQGTETES</sequence>
<keyword evidence="2" id="KW-1003">Cell membrane</keyword>
<dbReference type="Pfam" id="PF04403">
    <property type="entry name" value="PqiA"/>
    <property type="match status" value="1"/>
</dbReference>
<name>K7YT81_BDEBC</name>
<dbReference type="InterPro" id="IPR007498">
    <property type="entry name" value="PqiA-like"/>
</dbReference>
<dbReference type="EMBL" id="CP002930">
    <property type="protein sequence ID" value="AFY00838.1"/>
    <property type="molecule type" value="Genomic_DNA"/>
</dbReference>
<dbReference type="Proteomes" id="UP000010074">
    <property type="component" value="Chromosome"/>
</dbReference>
<dbReference type="AlphaFoldDB" id="K7YT81"/>
<keyword evidence="6 7" id="KW-0472">Membrane</keyword>
<dbReference type="HOGENOM" id="CLU_041903_2_2_7"/>
<evidence type="ECO:0000256" key="7">
    <source>
        <dbReference type="SAM" id="Phobius"/>
    </source>
</evidence>
<gene>
    <name evidence="8" type="primary">pqiA</name>
    <name evidence="8" type="ORF">Bdt_1138</name>
</gene>
<dbReference type="PANTHER" id="PTHR30462">
    <property type="entry name" value="INTERMEMBRANE TRANSPORT PROTEIN PQIB-RELATED"/>
    <property type="match status" value="1"/>
</dbReference>
<evidence type="ECO:0000256" key="5">
    <source>
        <dbReference type="ARBA" id="ARBA00022989"/>
    </source>
</evidence>
<reference evidence="8 9" key="1">
    <citation type="journal article" date="2012" name="BMC Genomics">
        <title>Genome analysis of a simultaneously predatory and prey-independent, novel Bdellovibrio bacteriovorus from the River Tiber, supports in silico predictions of both ancient and recent lateral gene transfer from diverse bacteria.</title>
        <authorList>
            <person name="Hobley L."/>
            <person name="Lerner T.R."/>
            <person name="Williams L.E."/>
            <person name="Lambert C."/>
            <person name="Till R."/>
            <person name="Milner D.S."/>
            <person name="Basford S.M."/>
            <person name="Capeness M.J."/>
            <person name="Fenton A.K."/>
            <person name="Atterbury R.J."/>
            <person name="Harris M.A."/>
            <person name="Sockett R.E."/>
        </authorList>
    </citation>
    <scope>NUCLEOTIDE SEQUENCE [LARGE SCALE GENOMIC DNA]</scope>
    <source>
        <strain evidence="8 9">Tiberius</strain>
    </source>
</reference>
<keyword evidence="5 7" id="KW-1133">Transmembrane helix</keyword>
<comment type="subcellular location">
    <subcellularLocation>
        <location evidence="1">Cell inner membrane</location>
    </subcellularLocation>
</comment>
<evidence type="ECO:0000256" key="4">
    <source>
        <dbReference type="ARBA" id="ARBA00022692"/>
    </source>
</evidence>
<evidence type="ECO:0000256" key="2">
    <source>
        <dbReference type="ARBA" id="ARBA00022475"/>
    </source>
</evidence>
<feature type="transmembrane region" description="Helical" evidence="7">
    <location>
        <begin position="131"/>
        <end position="150"/>
    </location>
</feature>
<evidence type="ECO:0000313" key="9">
    <source>
        <dbReference type="Proteomes" id="UP000010074"/>
    </source>
</evidence>
<dbReference type="GO" id="GO:0005886">
    <property type="term" value="C:plasma membrane"/>
    <property type="evidence" value="ECO:0007669"/>
    <property type="project" value="UniProtKB-SubCell"/>
</dbReference>
<feature type="transmembrane region" description="Helical" evidence="7">
    <location>
        <begin position="55"/>
        <end position="79"/>
    </location>
</feature>
<dbReference type="PANTHER" id="PTHR30462:SF3">
    <property type="entry name" value="INTERMEMBRANE TRANSPORT PROTEIN PQIA"/>
    <property type="match status" value="1"/>
</dbReference>
<dbReference type="KEGG" id="bbat:Bdt_1138"/>